<dbReference type="PANTHER" id="PTHR46922">
    <property type="entry name" value="DHHA1 DOMAIN PROTEIN"/>
    <property type="match status" value="1"/>
</dbReference>
<evidence type="ECO:0000313" key="2">
    <source>
        <dbReference type="Proteomes" id="UP000224829"/>
    </source>
</evidence>
<dbReference type="EMBL" id="MF063068">
    <property type="protein sequence ID" value="ARV77405.1"/>
    <property type="molecule type" value="Genomic_DNA"/>
</dbReference>
<dbReference type="PANTHER" id="PTHR46922:SF4">
    <property type="entry name" value="DHHA1 DOMAIN PROTEIN"/>
    <property type="match status" value="1"/>
</dbReference>
<gene>
    <name evidence="1" type="ORF">NOXIFER_240</name>
</gene>
<reference evidence="1 2" key="1">
    <citation type="submission" date="2017-05" db="EMBL/GenBank/DDBJ databases">
        <authorList>
            <person name="Song R."/>
            <person name="Chenine A.L."/>
            <person name="Ruprecht R.M."/>
        </authorList>
    </citation>
    <scope>NUCLEOTIDE SEQUENCE [LARGE SCALE GENOMIC DNA]</scope>
</reference>
<organism evidence="1 2">
    <name type="scientific">Pseudomonas phage Noxifer</name>
    <dbReference type="NCBI Taxonomy" id="2006684"/>
    <lineage>
        <taxon>Viruses</taxon>
        <taxon>Duplodnaviria</taxon>
        <taxon>Heunggongvirae</taxon>
        <taxon>Uroviricota</taxon>
        <taxon>Caudoviricetes</taxon>
        <taxon>Chimalliviridae</taxon>
        <taxon>Noxifervirus</taxon>
        <taxon>Noxifervirus noxifer</taxon>
    </lineage>
</organism>
<dbReference type="SUPFAM" id="SSF64182">
    <property type="entry name" value="DHH phosphoesterases"/>
    <property type="match status" value="1"/>
</dbReference>
<dbReference type="Proteomes" id="UP000224829">
    <property type="component" value="Segment"/>
</dbReference>
<dbReference type="InterPro" id="IPR038763">
    <property type="entry name" value="DHH_sf"/>
</dbReference>
<name>A0A1Y0SXX5_9CAUD</name>
<accession>A0A1Y0SXX5</accession>
<sequence length="336" mass="37907">MRHEFSVLYHRGCNDGIAAAWAARERLGSGTTYRPYQYGDAVPDGLVGKHLILVDLSMPADLIKELLRSGVLSVLVIDHHKTAIKHLAAAKAVPCHTFDQYLALLDAGNLVHIKVFKSFSLNHCGAVLTWAFFNNHDWQLPEELWRPLMPKVLTYMEDYDLWKRKLPYVDEVNAWLINGNQKMENVAKIILPNGDIHPEVLNVGIALINYDRKIAKSVIREYTREVILDDGKRMALINAPHHLRNMIGDMLAEQYDMVACFTVRREKVIYSLRSGGRYDATVFSEAYGGGGHADAAAFTTLTMGLPAIATQMPFHKLTLRRRLRNAWTALTARSSL</sequence>
<dbReference type="OrthoDB" id="8942at10239"/>
<protein>
    <submittedName>
        <fullName evidence="1">Uncharacterized protein</fullName>
    </submittedName>
</protein>
<evidence type="ECO:0000313" key="1">
    <source>
        <dbReference type="EMBL" id="ARV77405.1"/>
    </source>
</evidence>
<proteinExistence type="predicted"/>
<dbReference type="Gene3D" id="3.10.310.30">
    <property type="match status" value="1"/>
</dbReference>
<keyword evidence="2" id="KW-1185">Reference proteome</keyword>